<dbReference type="EMBL" id="UYSG01000139">
    <property type="protein sequence ID" value="VDL18370.1"/>
    <property type="molecule type" value="Genomic_DNA"/>
</dbReference>
<gene>
    <name evidence="1" type="ORF">HDID_LOCUS909</name>
</gene>
<dbReference type="WBParaSite" id="HDID_0000090801-mRNA-1">
    <property type="protein sequence ID" value="HDID_0000090801-mRNA-1"/>
    <property type="gene ID" value="HDID_0000090801"/>
</dbReference>
<sequence>MFADYKMSVKLPSLKECCIKANPENFDALVTKCCDCTIPKLTGRFPYPDCAITSPPADMLLKELGDHGILKQEHRVLFSKQHVSLHFLAFRDLSLSPSLISVFRDFTLYNITAVNVSGINLSDFISNFNASTLENLHTLNVTNMSIGKQTPAA</sequence>
<evidence type="ECO:0000313" key="3">
    <source>
        <dbReference type="WBParaSite" id="HDID_0000090801-mRNA-1"/>
    </source>
</evidence>
<dbReference type="Proteomes" id="UP000274504">
    <property type="component" value="Unassembled WGS sequence"/>
</dbReference>
<reference evidence="1 2" key="2">
    <citation type="submission" date="2018-11" db="EMBL/GenBank/DDBJ databases">
        <authorList>
            <consortium name="Pathogen Informatics"/>
        </authorList>
    </citation>
    <scope>NUCLEOTIDE SEQUENCE [LARGE SCALE GENOMIC DNA]</scope>
</reference>
<dbReference type="STRING" id="6216.A0A0R3S9H9"/>
<dbReference type="OrthoDB" id="5783533at2759"/>
<accession>A0A0R3S9H9</accession>
<organism evidence="3">
    <name type="scientific">Hymenolepis diminuta</name>
    <name type="common">Rat tapeworm</name>
    <dbReference type="NCBI Taxonomy" id="6216"/>
    <lineage>
        <taxon>Eukaryota</taxon>
        <taxon>Metazoa</taxon>
        <taxon>Spiralia</taxon>
        <taxon>Lophotrochozoa</taxon>
        <taxon>Platyhelminthes</taxon>
        <taxon>Cestoda</taxon>
        <taxon>Eucestoda</taxon>
        <taxon>Cyclophyllidea</taxon>
        <taxon>Hymenolepididae</taxon>
        <taxon>Hymenolepis</taxon>
    </lineage>
</organism>
<name>A0A0R3S9H9_HYMDI</name>
<dbReference type="AlphaFoldDB" id="A0A0R3S9H9"/>
<evidence type="ECO:0000313" key="2">
    <source>
        <dbReference type="Proteomes" id="UP000274504"/>
    </source>
</evidence>
<reference evidence="3" key="1">
    <citation type="submission" date="2017-02" db="UniProtKB">
        <authorList>
            <consortium name="WormBaseParasite"/>
        </authorList>
    </citation>
    <scope>IDENTIFICATION</scope>
</reference>
<proteinExistence type="predicted"/>
<protein>
    <submittedName>
        <fullName evidence="3">Recep_L_domain domain-containing protein</fullName>
    </submittedName>
</protein>
<evidence type="ECO:0000313" key="1">
    <source>
        <dbReference type="EMBL" id="VDL18370.1"/>
    </source>
</evidence>